<dbReference type="AlphaFoldDB" id="A0A1D2QTY5"/>
<proteinExistence type="predicted"/>
<gene>
    <name evidence="1" type="ORF">AB835_00645</name>
</gene>
<accession>A0A1D2QTY5</accession>
<organism evidence="1 2">
    <name type="scientific">Candidatus Endobugula sertula</name>
    <name type="common">Bugula neritina bacterial symbiont</name>
    <dbReference type="NCBI Taxonomy" id="62101"/>
    <lineage>
        <taxon>Bacteria</taxon>
        <taxon>Pseudomonadati</taxon>
        <taxon>Pseudomonadota</taxon>
        <taxon>Gammaproteobacteria</taxon>
        <taxon>Cellvibrionales</taxon>
        <taxon>Cellvibrionaceae</taxon>
        <taxon>Candidatus Endobugula</taxon>
    </lineage>
</organism>
<reference evidence="1 2" key="1">
    <citation type="journal article" date="2016" name="Appl. Environ. Microbiol.">
        <title>Lack of Overt Genome Reduction in the Bryostatin-Producing Bryozoan Symbiont "Candidatus Endobugula sertula".</title>
        <authorList>
            <person name="Miller I.J."/>
            <person name="Vanee N."/>
            <person name="Fong S.S."/>
            <person name="Lim-Fong G.E."/>
            <person name="Kwan J.C."/>
        </authorList>
    </citation>
    <scope>NUCLEOTIDE SEQUENCE [LARGE SCALE GENOMIC DNA]</scope>
    <source>
        <strain evidence="1">AB1-4</strain>
    </source>
</reference>
<sequence length="190" mass="21839">MGGVFYLLPLLGRKKTAEGASIIDNLAQSLRLNHQPFHYIVYHFFQSCFATVYENEPSIGISSDDPVLRLLCACPTDEENYFNGKCEALKADEQQVIHSEVMDLLNHLQTLFAQRQLSSQELWTWLCRRHVQLQIDPVWVEVIYILEELDTDIRRAGLDLDPGYIPWMGKVVTLRYRSRSQAQGGHDDGK</sequence>
<evidence type="ECO:0000313" key="1">
    <source>
        <dbReference type="EMBL" id="ODS25047.1"/>
    </source>
</evidence>
<comment type="caution">
    <text evidence="1">The sequence shown here is derived from an EMBL/GenBank/DDBJ whole genome shotgun (WGS) entry which is preliminary data.</text>
</comment>
<dbReference type="STRING" id="62101.AB835_00645"/>
<dbReference type="Proteomes" id="UP000242502">
    <property type="component" value="Unassembled WGS sequence"/>
</dbReference>
<protein>
    <submittedName>
        <fullName evidence="1">Uncharacterized protein</fullName>
    </submittedName>
</protein>
<name>A0A1D2QTY5_9GAMM</name>
<evidence type="ECO:0000313" key="2">
    <source>
        <dbReference type="Proteomes" id="UP000242502"/>
    </source>
</evidence>
<dbReference type="EMBL" id="MDLC01000002">
    <property type="protein sequence ID" value="ODS25047.1"/>
    <property type="molecule type" value="Genomic_DNA"/>
</dbReference>